<feature type="transmembrane region" description="Helical" evidence="7">
    <location>
        <begin position="134"/>
        <end position="157"/>
    </location>
</feature>
<evidence type="ECO:0000256" key="5">
    <source>
        <dbReference type="ARBA" id="ARBA00022989"/>
    </source>
</evidence>
<dbReference type="InterPro" id="IPR045621">
    <property type="entry name" value="BPD_transp_1_N"/>
</dbReference>
<feature type="transmembrane region" description="Helical" evidence="7">
    <location>
        <begin position="232"/>
        <end position="253"/>
    </location>
</feature>
<dbReference type="Pfam" id="PF19300">
    <property type="entry name" value="BPD_transp_1_N"/>
    <property type="match status" value="1"/>
</dbReference>
<keyword evidence="5 7" id="KW-1133">Transmembrane helix</keyword>
<gene>
    <name evidence="9" type="ORF">NFX46_26245</name>
</gene>
<evidence type="ECO:0000256" key="4">
    <source>
        <dbReference type="ARBA" id="ARBA00022692"/>
    </source>
</evidence>
<comment type="subcellular location">
    <subcellularLocation>
        <location evidence="1 7">Cell membrane</location>
        <topology evidence="1 7">Multi-pass membrane protein</topology>
    </subcellularLocation>
</comment>
<proteinExistence type="inferred from homology"/>
<dbReference type="RefSeq" id="WP_252552655.1">
    <property type="nucleotide sequence ID" value="NZ_CP099468.1"/>
</dbReference>
<dbReference type="PANTHER" id="PTHR43163">
    <property type="entry name" value="DIPEPTIDE TRANSPORT SYSTEM PERMEASE PROTEIN DPPB-RELATED"/>
    <property type="match status" value="1"/>
</dbReference>
<feature type="transmembrane region" description="Helical" evidence="7">
    <location>
        <begin position="177"/>
        <end position="196"/>
    </location>
</feature>
<keyword evidence="6 7" id="KW-0472">Membrane</keyword>
<dbReference type="Gene3D" id="1.10.3720.10">
    <property type="entry name" value="MetI-like"/>
    <property type="match status" value="1"/>
</dbReference>
<evidence type="ECO:0000256" key="6">
    <source>
        <dbReference type="ARBA" id="ARBA00023136"/>
    </source>
</evidence>
<dbReference type="PANTHER" id="PTHR43163:SF6">
    <property type="entry name" value="DIPEPTIDE TRANSPORT SYSTEM PERMEASE PROTEIN DPPB-RELATED"/>
    <property type="match status" value="1"/>
</dbReference>
<keyword evidence="3" id="KW-1003">Cell membrane</keyword>
<dbReference type="CDD" id="cd06261">
    <property type="entry name" value="TM_PBP2"/>
    <property type="match status" value="1"/>
</dbReference>
<keyword evidence="2 7" id="KW-0813">Transport</keyword>
<feature type="transmembrane region" description="Helical" evidence="7">
    <location>
        <begin position="99"/>
        <end position="122"/>
    </location>
</feature>
<dbReference type="InterPro" id="IPR000515">
    <property type="entry name" value="MetI-like"/>
</dbReference>
<evidence type="ECO:0000313" key="9">
    <source>
        <dbReference type="EMBL" id="USQ86900.1"/>
    </source>
</evidence>
<evidence type="ECO:0000256" key="1">
    <source>
        <dbReference type="ARBA" id="ARBA00004651"/>
    </source>
</evidence>
<sequence length="312" mass="31871">MTSVVVRGALRCAVSLALVVTASFLMVRLIPGDPVRAALGVDAPPALVAAKRHELGLDQPLATQFRRYVGGLLHGDLGTSLVSGEPVAELVRTRLPATLQLACLAFAVVVAVSVPLGLLAAAATRDGRAPRTELAFTTAASVLAGVPDFVLAAGLTAGLAVGLPLFPVAGGTGASSFVLPVTALSVAPCALLARLVRVEALAVLSQDYMRAARAKRLPARTRYVRHALPNMLVAFLAVAGNLLPGLIAGTALVEKVFAWPGLGSVIAQSVVALDHAVVQAAVLVLGTAVLLANLLVDLALAALDPRSTVLER</sequence>
<dbReference type="EMBL" id="CP099468">
    <property type="protein sequence ID" value="USQ86900.1"/>
    <property type="molecule type" value="Genomic_DNA"/>
</dbReference>
<name>A0ABY4ZEG1_9ACTN</name>
<dbReference type="InterPro" id="IPR035906">
    <property type="entry name" value="MetI-like_sf"/>
</dbReference>
<dbReference type="Pfam" id="PF00528">
    <property type="entry name" value="BPD_transp_1"/>
    <property type="match status" value="1"/>
</dbReference>
<reference evidence="9" key="1">
    <citation type="submission" date="2022-06" db="EMBL/GenBank/DDBJ databases">
        <title>Complete genome sequence of soil microorganisms Streptomyces sp. Qhu-M197 isolated from Alpine meadows habitats on the Tibetan Plateau.</title>
        <authorList>
            <person name="Zhang B."/>
            <person name="Xiang X."/>
            <person name="Fan J."/>
        </authorList>
    </citation>
    <scope>NUCLEOTIDE SEQUENCE</scope>
    <source>
        <strain evidence="9">Qhu-M197</strain>
    </source>
</reference>
<organism evidence="9 10">
    <name type="scientific">Streptomyces phaeoluteigriseus</name>
    <dbReference type="NCBI Taxonomy" id="114686"/>
    <lineage>
        <taxon>Bacteria</taxon>
        <taxon>Bacillati</taxon>
        <taxon>Actinomycetota</taxon>
        <taxon>Actinomycetes</taxon>
        <taxon>Kitasatosporales</taxon>
        <taxon>Streptomycetaceae</taxon>
        <taxon>Streptomyces</taxon>
        <taxon>Streptomyces aurantiacus group</taxon>
    </lineage>
</organism>
<dbReference type="PROSITE" id="PS50928">
    <property type="entry name" value="ABC_TM1"/>
    <property type="match status" value="1"/>
</dbReference>
<protein>
    <submittedName>
        <fullName evidence="9">ABC transporter permease</fullName>
    </submittedName>
</protein>
<evidence type="ECO:0000256" key="7">
    <source>
        <dbReference type="RuleBase" id="RU363032"/>
    </source>
</evidence>
<keyword evidence="4 7" id="KW-0812">Transmembrane</keyword>
<dbReference type="Proteomes" id="UP001056374">
    <property type="component" value="Chromosome"/>
</dbReference>
<evidence type="ECO:0000259" key="8">
    <source>
        <dbReference type="PROSITE" id="PS50928"/>
    </source>
</evidence>
<evidence type="ECO:0000256" key="2">
    <source>
        <dbReference type="ARBA" id="ARBA00022448"/>
    </source>
</evidence>
<comment type="similarity">
    <text evidence="7">Belongs to the binding-protein-dependent transport system permease family.</text>
</comment>
<keyword evidence="10" id="KW-1185">Reference proteome</keyword>
<evidence type="ECO:0000256" key="3">
    <source>
        <dbReference type="ARBA" id="ARBA00022475"/>
    </source>
</evidence>
<feature type="domain" description="ABC transmembrane type-1" evidence="8">
    <location>
        <begin position="95"/>
        <end position="296"/>
    </location>
</feature>
<evidence type="ECO:0000313" key="10">
    <source>
        <dbReference type="Proteomes" id="UP001056374"/>
    </source>
</evidence>
<accession>A0ABY4ZEG1</accession>
<dbReference type="SUPFAM" id="SSF161098">
    <property type="entry name" value="MetI-like"/>
    <property type="match status" value="1"/>
</dbReference>
<feature type="transmembrane region" description="Helical" evidence="7">
    <location>
        <begin position="12"/>
        <end position="30"/>
    </location>
</feature>
<feature type="transmembrane region" description="Helical" evidence="7">
    <location>
        <begin position="280"/>
        <end position="303"/>
    </location>
</feature>